<dbReference type="Pfam" id="PF13482">
    <property type="entry name" value="RNase_H_2"/>
    <property type="match status" value="1"/>
</dbReference>
<organism evidence="3">
    <name type="scientific">freshwater metagenome</name>
    <dbReference type="NCBI Taxonomy" id="449393"/>
    <lineage>
        <taxon>unclassified sequences</taxon>
        <taxon>metagenomes</taxon>
        <taxon>ecological metagenomes</taxon>
    </lineage>
</organism>
<reference evidence="3" key="1">
    <citation type="submission" date="2020-05" db="EMBL/GenBank/DDBJ databases">
        <authorList>
            <person name="Chiriac C."/>
            <person name="Salcher M."/>
            <person name="Ghai R."/>
            <person name="Kavagutti S V."/>
        </authorList>
    </citation>
    <scope>NUCLEOTIDE SEQUENCE</scope>
</reference>
<name>A0A6J6VUM8_9ZZZZ</name>
<dbReference type="NCBIfam" id="TIGR03491">
    <property type="entry name" value="TM0106 family RecB-like putative nuclease"/>
    <property type="match status" value="1"/>
</dbReference>
<dbReference type="EMBL" id="CAEZZV010000040">
    <property type="protein sequence ID" value="CAB4774528.1"/>
    <property type="molecule type" value="Genomic_DNA"/>
</dbReference>
<sequence length="648" mass="72465">MSDPAALEINIPAGDSGDGRFTNDCGHRVVNDRDPAYADVPRTEPSAFLQMLFEQGLEHEDEIFSLLERAHGVTRLSPDSGGDLGQQTTLAMHKGERLILGSQLSTVNGRSGRPDILVRVGEKKNAEGKWEYLPVDVKFHSALDGSAKPKEWNVGSIDDPWWESCVLTEVGKGTPDKNDSLQLAHYWQMLSDLGHAGSTDPLAGIFDRDGILLWRQLDEPMWKHPDPITQETKQRSALEISNLEWSFRWQAISIVLKQKAELRLTEPILHGNCAQCTWSNVCYEELDAIKHVSLVAGVTLDNVYSLGAADIVTMEELAAVDLRTAQLMVGSKANNIDLAELVASAQAYSHPSEPVTVLTGKKKNGPAYLESVGITAVGDLLTLNSAALLIKPFTRLVSSIDGARVRLRGDRRPYSERNDPLSSLSRGDIEVDVDMENAEIVYLWGTYLTDHRDVATASALVQPGYRPFHTFDGLDEFEEGRQFILLWKWMHELIDWGHKNGNSVRFYCYTNAEENKMNEVATRHANLAGMPTLDQIQEFVTSEFWVDLKKTVDRFVWPTDGLGLKKIAPLADFSWHSEDAGGDNSILWFEKAMNSADANERQEMRDRLLQYNEDDVVATLVVRDWLDDGLCGRTWTIESVTALDHLYV</sequence>
<protein>
    <submittedName>
        <fullName evidence="3">Unannotated protein</fullName>
    </submittedName>
</protein>
<evidence type="ECO:0000313" key="3">
    <source>
        <dbReference type="EMBL" id="CAB4774528.1"/>
    </source>
</evidence>
<dbReference type="AlphaFoldDB" id="A0A6J6VUM8"/>
<evidence type="ECO:0000313" key="4">
    <source>
        <dbReference type="EMBL" id="CAB5110633.1"/>
    </source>
</evidence>
<dbReference type="InterPro" id="IPR019993">
    <property type="entry name" value="RecB_nuclease_TM0106_put"/>
</dbReference>
<accession>A0A6J6VUM8</accession>
<gene>
    <name evidence="2" type="ORF">UFOPK1820_00511</name>
    <name evidence="3" type="ORF">UFOPK2921_00452</name>
    <name evidence="4" type="ORF">UFOPK4422_00147</name>
</gene>
<dbReference type="InterPro" id="IPR038720">
    <property type="entry name" value="YprB_RNase_H-like_dom"/>
</dbReference>
<evidence type="ECO:0000259" key="1">
    <source>
        <dbReference type="Pfam" id="PF13482"/>
    </source>
</evidence>
<feature type="domain" description="YprB ribonuclease H-like" evidence="1">
    <location>
        <begin position="544"/>
        <end position="626"/>
    </location>
</feature>
<evidence type="ECO:0000313" key="2">
    <source>
        <dbReference type="EMBL" id="CAB4597493.1"/>
    </source>
</evidence>
<dbReference type="EMBL" id="CAEZUK010000060">
    <property type="protein sequence ID" value="CAB4597493.1"/>
    <property type="molecule type" value="Genomic_DNA"/>
</dbReference>
<proteinExistence type="predicted"/>
<dbReference type="EMBL" id="CAFBRX010000007">
    <property type="protein sequence ID" value="CAB5110633.1"/>
    <property type="molecule type" value="Genomic_DNA"/>
</dbReference>